<evidence type="ECO:0000313" key="1">
    <source>
        <dbReference type="EMBL" id="CAI9173522.1"/>
    </source>
</evidence>
<reference evidence="1" key="1">
    <citation type="submission" date="2023-04" db="EMBL/GenBank/DDBJ databases">
        <authorList>
            <consortium name="ELIXIR-Norway"/>
        </authorList>
    </citation>
    <scope>NUCLEOTIDE SEQUENCE [LARGE SCALE GENOMIC DNA]</scope>
</reference>
<sequence>MEQWERAYSVRILALRVEGVYSGQELNNQVITVHEVSAGPRQPPLCHQSSQCLNTRHNEQSHSVQRMEAMRGSGYMSSHLLRLASDSHVQHHPFRRLTSHLVAS</sequence>
<keyword evidence="2" id="KW-1185">Reference proteome</keyword>
<organism evidence="1 2">
    <name type="scientific">Rangifer tarandus platyrhynchus</name>
    <name type="common">Svalbard reindeer</name>
    <dbReference type="NCBI Taxonomy" id="3082113"/>
    <lineage>
        <taxon>Eukaryota</taxon>
        <taxon>Metazoa</taxon>
        <taxon>Chordata</taxon>
        <taxon>Craniata</taxon>
        <taxon>Vertebrata</taxon>
        <taxon>Euteleostomi</taxon>
        <taxon>Mammalia</taxon>
        <taxon>Eutheria</taxon>
        <taxon>Laurasiatheria</taxon>
        <taxon>Artiodactyla</taxon>
        <taxon>Ruminantia</taxon>
        <taxon>Pecora</taxon>
        <taxon>Cervidae</taxon>
        <taxon>Odocoileinae</taxon>
        <taxon>Rangifer</taxon>
    </lineage>
</organism>
<gene>
    <name evidence="1" type="ORF">MRATA1EN1_LOCUS22484</name>
</gene>
<accession>A0ABN8ZHY4</accession>
<name>A0ABN8ZHY4_RANTA</name>
<evidence type="ECO:0000313" key="2">
    <source>
        <dbReference type="Proteomes" id="UP001176941"/>
    </source>
</evidence>
<proteinExistence type="predicted"/>
<dbReference type="EMBL" id="OX460345">
    <property type="protein sequence ID" value="CAI9173522.1"/>
    <property type="molecule type" value="Genomic_DNA"/>
</dbReference>
<dbReference type="Proteomes" id="UP001176941">
    <property type="component" value="Chromosome 34"/>
</dbReference>
<protein>
    <submittedName>
        <fullName evidence="1">Uncharacterized protein</fullName>
    </submittedName>
</protein>